<dbReference type="InterPro" id="IPR036388">
    <property type="entry name" value="WH-like_DNA-bd_sf"/>
</dbReference>
<dbReference type="PANTHER" id="PTHR30466">
    <property type="entry name" value="FLAVIN REDUCTASE"/>
    <property type="match status" value="1"/>
</dbReference>
<accession>A0A7W8ZBM9</accession>
<sequence length="379" mass="41059">MTAAGEPSGAEYRDVIGRFASGVTIITARHDGIDYGMTASAVCSLSLDPPMVVVCVNRDATTGVAIAAGGTFAVNVMSSDQGWLAHRFATPLPDRFAGVGVRRAAPEADPLFEDCLAYLECEVEEEVAGGTHRVFLGRVLRAAAAELEPLTYFRGRFGRFELEQHAQAYRDLYRMVVERALPLHEPLAPAALAERLGIPVSAAFHALVRLTADGLVHRDPERGFLQVVFKAEQAIEGYEVKRILDMAVVDLTVGAVPGEGLRRLEELCDRANELVDDEHGVLDVAAYRERALRFQEAMIGLTGNATLVATFRTLRIPELISLPHQIGPATAPRIAANRRRIVDGYLAGDPALVRAALLDQYELCKSLTVAYIGRSGGEL</sequence>
<dbReference type="GO" id="GO:0010181">
    <property type="term" value="F:FMN binding"/>
    <property type="evidence" value="ECO:0007669"/>
    <property type="project" value="InterPro"/>
</dbReference>
<proteinExistence type="predicted"/>
<dbReference type="InterPro" id="IPR036390">
    <property type="entry name" value="WH_DNA-bd_sf"/>
</dbReference>
<dbReference type="EMBL" id="JACHBR010000002">
    <property type="protein sequence ID" value="MBB5631039.1"/>
    <property type="molecule type" value="Genomic_DNA"/>
</dbReference>
<dbReference type="Pfam" id="PF09339">
    <property type="entry name" value="HTH_IclR"/>
    <property type="match status" value="1"/>
</dbReference>
<feature type="domain" description="Flavin reductase like" evidence="6">
    <location>
        <begin position="16"/>
        <end position="159"/>
    </location>
</feature>
<dbReference type="Gene3D" id="1.20.120.530">
    <property type="entry name" value="GntR ligand-binding domain-like"/>
    <property type="match status" value="1"/>
</dbReference>
<dbReference type="InterPro" id="IPR011711">
    <property type="entry name" value="GntR_C"/>
</dbReference>
<dbReference type="SUPFAM" id="SSF48008">
    <property type="entry name" value="GntR ligand-binding domain-like"/>
    <property type="match status" value="1"/>
</dbReference>
<keyword evidence="3 7" id="KW-0238">DNA-binding</keyword>
<dbReference type="GO" id="GO:0042602">
    <property type="term" value="F:riboflavin reductase (NADPH) activity"/>
    <property type="evidence" value="ECO:0007669"/>
    <property type="project" value="TreeGrafter"/>
</dbReference>
<dbReference type="SMART" id="SM00903">
    <property type="entry name" value="Flavin_Reduct"/>
    <property type="match status" value="1"/>
</dbReference>
<dbReference type="InterPro" id="IPR008920">
    <property type="entry name" value="TF_FadR/GntR_C"/>
</dbReference>
<dbReference type="PANTHER" id="PTHR30466:SF1">
    <property type="entry name" value="FMN REDUCTASE (NADH) RUTF"/>
    <property type="match status" value="1"/>
</dbReference>
<dbReference type="Pfam" id="PF07729">
    <property type="entry name" value="FCD"/>
    <property type="match status" value="1"/>
</dbReference>
<dbReference type="GO" id="GO:0003677">
    <property type="term" value="F:DNA binding"/>
    <property type="evidence" value="ECO:0007669"/>
    <property type="project" value="UniProtKB-KW"/>
</dbReference>
<dbReference type="AlphaFoldDB" id="A0A7W8ZBM9"/>
<reference evidence="7 8" key="1">
    <citation type="submission" date="2020-08" db="EMBL/GenBank/DDBJ databases">
        <title>Sequencing the genomes of 1000 actinobacteria strains.</title>
        <authorList>
            <person name="Klenk H.-P."/>
        </authorList>
    </citation>
    <scope>NUCLEOTIDE SEQUENCE [LARGE SCALE GENOMIC DNA]</scope>
    <source>
        <strain evidence="7 8">DSM 45790</strain>
    </source>
</reference>
<dbReference type="Gene3D" id="1.10.10.10">
    <property type="entry name" value="Winged helix-like DNA-binding domain superfamily/Winged helix DNA-binding domain"/>
    <property type="match status" value="1"/>
</dbReference>
<keyword evidence="4" id="KW-0804">Transcription</keyword>
<keyword evidence="8" id="KW-1185">Reference proteome</keyword>
<comment type="caution">
    <text evidence="7">The sequence shown here is derived from an EMBL/GenBank/DDBJ whole genome shotgun (WGS) entry which is preliminary data.</text>
</comment>
<evidence type="ECO:0000313" key="8">
    <source>
        <dbReference type="Proteomes" id="UP000588112"/>
    </source>
</evidence>
<dbReference type="Proteomes" id="UP000588112">
    <property type="component" value="Unassembled WGS sequence"/>
</dbReference>
<organism evidence="7 8">
    <name type="scientific">Sphaerisporangium krabiense</name>
    <dbReference type="NCBI Taxonomy" id="763782"/>
    <lineage>
        <taxon>Bacteria</taxon>
        <taxon>Bacillati</taxon>
        <taxon>Actinomycetota</taxon>
        <taxon>Actinomycetes</taxon>
        <taxon>Streptosporangiales</taxon>
        <taxon>Streptosporangiaceae</taxon>
        <taxon>Sphaerisporangium</taxon>
    </lineage>
</organism>
<name>A0A7W8ZBM9_9ACTN</name>
<protein>
    <submittedName>
        <fullName evidence="7">Flavin reductase (DIM6/NTAB) family NADH-FMN oxidoreductase RutF/DNA-binding GntR family transcriptional regulator</fullName>
    </submittedName>
</protein>
<dbReference type="GO" id="GO:0006355">
    <property type="term" value="P:regulation of DNA-templated transcription"/>
    <property type="evidence" value="ECO:0007669"/>
    <property type="project" value="InterPro"/>
</dbReference>
<keyword evidence="1" id="KW-0560">Oxidoreductase</keyword>
<dbReference type="InterPro" id="IPR002563">
    <property type="entry name" value="Flavin_Rdtase-like_dom"/>
</dbReference>
<dbReference type="SUPFAM" id="SSF50475">
    <property type="entry name" value="FMN-binding split barrel"/>
    <property type="match status" value="1"/>
</dbReference>
<dbReference type="InterPro" id="IPR005471">
    <property type="entry name" value="Tscrpt_reg_IclR_N"/>
</dbReference>
<evidence type="ECO:0000256" key="4">
    <source>
        <dbReference type="ARBA" id="ARBA00023163"/>
    </source>
</evidence>
<evidence type="ECO:0000259" key="5">
    <source>
        <dbReference type="SMART" id="SM00895"/>
    </source>
</evidence>
<evidence type="ECO:0000256" key="3">
    <source>
        <dbReference type="ARBA" id="ARBA00023125"/>
    </source>
</evidence>
<dbReference type="InterPro" id="IPR050268">
    <property type="entry name" value="NADH-dep_flavin_reductase"/>
</dbReference>
<evidence type="ECO:0000259" key="6">
    <source>
        <dbReference type="SMART" id="SM00903"/>
    </source>
</evidence>
<dbReference type="GO" id="GO:0006208">
    <property type="term" value="P:pyrimidine nucleobase catabolic process"/>
    <property type="evidence" value="ECO:0007669"/>
    <property type="project" value="TreeGrafter"/>
</dbReference>
<dbReference type="Gene3D" id="2.30.110.10">
    <property type="entry name" value="Electron Transport, Fmn-binding Protein, Chain A"/>
    <property type="match status" value="1"/>
</dbReference>
<dbReference type="Pfam" id="PF01613">
    <property type="entry name" value="Flavin_Reduct"/>
    <property type="match status" value="1"/>
</dbReference>
<dbReference type="SUPFAM" id="SSF46785">
    <property type="entry name" value="Winged helix' DNA-binding domain"/>
    <property type="match status" value="1"/>
</dbReference>
<evidence type="ECO:0000256" key="2">
    <source>
        <dbReference type="ARBA" id="ARBA00023015"/>
    </source>
</evidence>
<dbReference type="RefSeq" id="WP_184617394.1">
    <property type="nucleotide sequence ID" value="NZ_BOOS01000061.1"/>
</dbReference>
<dbReference type="InterPro" id="IPR012349">
    <property type="entry name" value="Split_barrel_FMN-bd"/>
</dbReference>
<evidence type="ECO:0000313" key="7">
    <source>
        <dbReference type="EMBL" id="MBB5631039.1"/>
    </source>
</evidence>
<dbReference type="SMART" id="SM00895">
    <property type="entry name" value="FCD"/>
    <property type="match status" value="1"/>
</dbReference>
<feature type="domain" description="GntR C-terminal" evidence="5">
    <location>
        <begin position="236"/>
        <end position="363"/>
    </location>
</feature>
<evidence type="ECO:0000256" key="1">
    <source>
        <dbReference type="ARBA" id="ARBA00023002"/>
    </source>
</evidence>
<keyword evidence="2" id="KW-0805">Transcription regulation</keyword>
<gene>
    <name evidence="7" type="ORF">BJ981_006803</name>
</gene>